<dbReference type="Proteomes" id="UP000051124">
    <property type="component" value="Unassembled WGS sequence"/>
</dbReference>
<sequence length="275" mass="30084">MWNVNRRSYEVCLYALVLGVAYYHCTSCGAVVSIGVAPPIVELTVPAGGAHVVDLNVYNQGDSPLILRGYVTGLELSRDGAPIPLETGDGDWSCADWIRLDKKEFELQAGEEELVHATLRVPRGSTGGRYAVIFFEGTPVLKNPSPWDVVLATRVGCIVMETIPRTLVRDGEILKMEVSKSEGEVVFTVDFSNKGNVHMKANGCVLIADSEGRIVDRVPLDVVTGTVLPGGIREFEGTWSNRRKMKTGEYTGEVRIAYGGHRGVLRMVTFRLEGE</sequence>
<protein>
    <submittedName>
        <fullName evidence="2">Uncharacterized protein</fullName>
    </submittedName>
</protein>
<dbReference type="AlphaFoldDB" id="A0A0S7WG80"/>
<evidence type="ECO:0000313" key="3">
    <source>
        <dbReference type="Proteomes" id="UP000051124"/>
    </source>
</evidence>
<feature type="transmembrane region" description="Helical" evidence="1">
    <location>
        <begin position="12"/>
        <end position="36"/>
    </location>
</feature>
<keyword evidence="1" id="KW-1133">Transmembrane helix</keyword>
<dbReference type="EMBL" id="LIZT01000072">
    <property type="protein sequence ID" value="KPJ49168.1"/>
    <property type="molecule type" value="Genomic_DNA"/>
</dbReference>
<accession>A0A0S7WG80</accession>
<organism evidence="2 3">
    <name type="scientific">candidate division TA06 bacterium DG_26</name>
    <dbReference type="NCBI Taxonomy" id="1703771"/>
    <lineage>
        <taxon>Bacteria</taxon>
        <taxon>Bacteria division TA06</taxon>
    </lineage>
</organism>
<evidence type="ECO:0000256" key="1">
    <source>
        <dbReference type="SAM" id="Phobius"/>
    </source>
</evidence>
<name>A0A0S7WG80_UNCT6</name>
<keyword evidence="1" id="KW-0472">Membrane</keyword>
<evidence type="ECO:0000313" key="2">
    <source>
        <dbReference type="EMBL" id="KPJ49168.1"/>
    </source>
</evidence>
<gene>
    <name evidence="2" type="ORF">AMJ40_06130</name>
</gene>
<comment type="caution">
    <text evidence="2">The sequence shown here is derived from an EMBL/GenBank/DDBJ whole genome shotgun (WGS) entry which is preliminary data.</text>
</comment>
<keyword evidence="1" id="KW-0812">Transmembrane</keyword>
<reference evidence="2 3" key="1">
    <citation type="journal article" date="2015" name="Microbiome">
        <title>Genomic resolution of linkages in carbon, nitrogen, and sulfur cycling among widespread estuary sediment bacteria.</title>
        <authorList>
            <person name="Baker B.J."/>
            <person name="Lazar C.S."/>
            <person name="Teske A.P."/>
            <person name="Dick G.J."/>
        </authorList>
    </citation>
    <scope>NUCLEOTIDE SEQUENCE [LARGE SCALE GENOMIC DNA]</scope>
    <source>
        <strain evidence="2">DG_26</strain>
    </source>
</reference>
<proteinExistence type="predicted"/>